<evidence type="ECO:0000256" key="1">
    <source>
        <dbReference type="SAM" id="MobiDB-lite"/>
    </source>
</evidence>
<dbReference type="AlphaFoldDB" id="A0A8X6X180"/>
<name>A0A8X6X180_9ARAC</name>
<dbReference type="Proteomes" id="UP000886998">
    <property type="component" value="Unassembled WGS sequence"/>
</dbReference>
<protein>
    <submittedName>
        <fullName evidence="2">Uncharacterized protein</fullName>
    </submittedName>
</protein>
<gene>
    <name evidence="2" type="primary">NCL1_29909</name>
    <name evidence="2" type="ORF">TNIN_415821</name>
</gene>
<comment type="caution">
    <text evidence="2">The sequence shown here is derived from an EMBL/GenBank/DDBJ whole genome shotgun (WGS) entry which is preliminary data.</text>
</comment>
<feature type="region of interest" description="Disordered" evidence="1">
    <location>
        <begin position="21"/>
        <end position="54"/>
    </location>
</feature>
<evidence type="ECO:0000313" key="3">
    <source>
        <dbReference type="Proteomes" id="UP000886998"/>
    </source>
</evidence>
<sequence length="109" mass="11907">MSAVMPNEVFAPSDLEALQGYPQHSSNNKFAADPIKSNPSTPTQTTASATDSSEDTQMLHWLRKWDTTIPPSSIWNCISASVETWLRDVKVDGVSNARTNGVAGTWLEL</sequence>
<proteinExistence type="predicted"/>
<dbReference type="EMBL" id="BMAV01004230">
    <property type="protein sequence ID" value="GFY44425.1"/>
    <property type="molecule type" value="Genomic_DNA"/>
</dbReference>
<feature type="compositionally biased region" description="Low complexity" evidence="1">
    <location>
        <begin position="39"/>
        <end position="51"/>
    </location>
</feature>
<accession>A0A8X6X180</accession>
<organism evidence="2 3">
    <name type="scientific">Trichonephila inaurata madagascariensis</name>
    <dbReference type="NCBI Taxonomy" id="2747483"/>
    <lineage>
        <taxon>Eukaryota</taxon>
        <taxon>Metazoa</taxon>
        <taxon>Ecdysozoa</taxon>
        <taxon>Arthropoda</taxon>
        <taxon>Chelicerata</taxon>
        <taxon>Arachnida</taxon>
        <taxon>Araneae</taxon>
        <taxon>Araneomorphae</taxon>
        <taxon>Entelegynae</taxon>
        <taxon>Araneoidea</taxon>
        <taxon>Nephilidae</taxon>
        <taxon>Trichonephila</taxon>
        <taxon>Trichonephila inaurata</taxon>
    </lineage>
</organism>
<reference evidence="2" key="1">
    <citation type="submission" date="2020-08" db="EMBL/GenBank/DDBJ databases">
        <title>Multicomponent nature underlies the extraordinary mechanical properties of spider dragline silk.</title>
        <authorList>
            <person name="Kono N."/>
            <person name="Nakamura H."/>
            <person name="Mori M."/>
            <person name="Yoshida Y."/>
            <person name="Ohtoshi R."/>
            <person name="Malay A.D."/>
            <person name="Moran D.A.P."/>
            <person name="Tomita M."/>
            <person name="Numata K."/>
            <person name="Arakawa K."/>
        </authorList>
    </citation>
    <scope>NUCLEOTIDE SEQUENCE</scope>
</reference>
<keyword evidence="3" id="KW-1185">Reference proteome</keyword>
<evidence type="ECO:0000313" key="2">
    <source>
        <dbReference type="EMBL" id="GFY44425.1"/>
    </source>
</evidence>